<evidence type="ECO:0000256" key="4">
    <source>
        <dbReference type="ARBA" id="ARBA00023212"/>
    </source>
</evidence>
<feature type="domain" description="DM10" evidence="8">
    <location>
        <begin position="229"/>
        <end position="379"/>
    </location>
</feature>
<evidence type="ECO:0000256" key="3">
    <source>
        <dbReference type="ARBA" id="ARBA00022737"/>
    </source>
</evidence>
<dbReference type="PANTHER" id="PTHR12086:SF11">
    <property type="entry name" value="EF-HAND DOMAIN-CONTAINING FAMILY MEMBER C2"/>
    <property type="match status" value="1"/>
</dbReference>
<dbReference type="InterPro" id="IPR040193">
    <property type="entry name" value="EFHC1/EFHC2/EFHB"/>
</dbReference>
<dbReference type="PANTHER" id="PTHR12086">
    <property type="entry name" value="EF-HAND DOMAIN C-TERMINAL CONTAINING PROTEIN"/>
    <property type="match status" value="1"/>
</dbReference>
<name>A0A482WYY9_LAOST</name>
<dbReference type="Pfam" id="PF06565">
    <property type="entry name" value="DM10_dom"/>
    <property type="match status" value="4"/>
</dbReference>
<keyword evidence="2" id="KW-0963">Cytoplasm</keyword>
<keyword evidence="3" id="KW-0677">Repeat</keyword>
<dbReference type="PROSITE" id="PS51336">
    <property type="entry name" value="DM10"/>
    <property type="match status" value="3"/>
</dbReference>
<dbReference type="AlphaFoldDB" id="A0A482WYY9"/>
<dbReference type="InterPro" id="IPR006602">
    <property type="entry name" value="DM10_dom"/>
</dbReference>
<dbReference type="STRING" id="195883.A0A482WYY9"/>
<feature type="domain" description="DM10" evidence="8">
    <location>
        <begin position="69"/>
        <end position="174"/>
    </location>
</feature>
<dbReference type="InParanoid" id="A0A482WYY9"/>
<evidence type="ECO:0000256" key="1">
    <source>
        <dbReference type="ARBA" id="ARBA00004430"/>
    </source>
</evidence>
<keyword evidence="4" id="KW-0206">Cytoskeleton</keyword>
<organism evidence="9 10">
    <name type="scientific">Laodelphax striatellus</name>
    <name type="common">Small brown planthopper</name>
    <name type="synonym">Delphax striatella</name>
    <dbReference type="NCBI Taxonomy" id="195883"/>
    <lineage>
        <taxon>Eukaryota</taxon>
        <taxon>Metazoa</taxon>
        <taxon>Ecdysozoa</taxon>
        <taxon>Arthropoda</taxon>
        <taxon>Hexapoda</taxon>
        <taxon>Insecta</taxon>
        <taxon>Pterygota</taxon>
        <taxon>Neoptera</taxon>
        <taxon>Paraneoptera</taxon>
        <taxon>Hemiptera</taxon>
        <taxon>Auchenorrhyncha</taxon>
        <taxon>Fulgoroidea</taxon>
        <taxon>Delphacidae</taxon>
        <taxon>Criomorphinae</taxon>
        <taxon>Laodelphax</taxon>
    </lineage>
</organism>
<dbReference type="GO" id="GO:0005930">
    <property type="term" value="C:axoneme"/>
    <property type="evidence" value="ECO:0007669"/>
    <property type="project" value="UniProtKB-SubCell"/>
</dbReference>
<proteinExistence type="predicted"/>
<gene>
    <name evidence="9" type="ORF">LSTR_LSTR006517</name>
</gene>
<dbReference type="OrthoDB" id="6360546at2759"/>
<dbReference type="Proteomes" id="UP000291343">
    <property type="component" value="Unassembled WGS sequence"/>
</dbReference>
<dbReference type="InterPro" id="IPR011992">
    <property type="entry name" value="EF-hand-dom_pair"/>
</dbReference>
<dbReference type="FunFam" id="2.30.29.170:FF:000002">
    <property type="entry name" value="EF-hand domain (C-terminal) containing 1"/>
    <property type="match status" value="1"/>
</dbReference>
<reference evidence="9 10" key="1">
    <citation type="journal article" date="2017" name="Gigascience">
        <title>Genome sequence of the small brown planthopper, Laodelphax striatellus.</title>
        <authorList>
            <person name="Zhu J."/>
            <person name="Jiang F."/>
            <person name="Wang X."/>
            <person name="Yang P."/>
            <person name="Bao Y."/>
            <person name="Zhao W."/>
            <person name="Wang W."/>
            <person name="Lu H."/>
            <person name="Wang Q."/>
            <person name="Cui N."/>
            <person name="Li J."/>
            <person name="Chen X."/>
            <person name="Luo L."/>
            <person name="Yu J."/>
            <person name="Kang L."/>
            <person name="Cui F."/>
        </authorList>
    </citation>
    <scope>NUCLEOTIDE SEQUENCE [LARGE SCALE GENOMIC DNA]</scope>
    <source>
        <strain evidence="9">Lst14</strain>
    </source>
</reference>
<evidence type="ECO:0000256" key="2">
    <source>
        <dbReference type="ARBA" id="ARBA00022490"/>
    </source>
</evidence>
<sequence length="773" mass="88935">MLRCPNLPLLPEYSFNDKVGQSQFHKSHHFDVKDVAYLSDKEKPGIVSRYPAIYARGECPTVPAWIAYDRQVLKFNAYFQEMIQEVAGYNHIVRKCFIYFFLEDGTIKVIEPKVPNSGIPQGCLMSRQRLRHPHTDDFYDIIDLNVGKTVEFHGRVFKITDCDKFTRTFLNRLGIPVPERLEAPFDPYTQRLEAPFDPYTRHGSLNEDSFPKKPHVLEKAPLRKLADFDRKVLNFSAYWDDRETQFGQLHLLQVRYYLADDTVEVKDVTDKDHSFLLMHRDKLPKEYRGTPITPGDDRPLSGTVLNVVNTQFTHDRLSACAGDKTHPSSSAVKTHQPPSAADYYKDCDLTLGAVINVYGRKVVLIDCDNFTKQFYKVKYSIDDFTPVQRPQTDGELAERESRLREPAALPPYNGFGTHEDSAINCRTVFPFPPIKNYKQFYEKDKVGYDSHVLRFSARLLSNKPDDSIRSFILSFYLSDDTISVYEVTGENSGFKGGMLISRRKILKPGEMLFSSQPPQSYGVHDLFVGSELELEVFKFQLTSADEYALHYMEKRSNEFPKSNASVIVSKLREAVRPIYKDFVAKHLIDQRIPILTFRQFKDALKSVMGDCITEHEILTLARHYATEDQTDPVPSDVLRSVIQCELKRLLFNSFERVEESFRYRDPDSTGFVSKETAYCVLRGCRLPLDVTIINILLDKCSCGEGGQVSWAQIMNCLDYKTNPANNIQPVNIPQFMSYMARQKQLTARHIDFVQMEKLINDLNLEKNLSQQVS</sequence>
<evidence type="ECO:0000256" key="6">
    <source>
        <dbReference type="ARBA" id="ARBA00035003"/>
    </source>
</evidence>
<evidence type="ECO:0000313" key="9">
    <source>
        <dbReference type="EMBL" id="RZF38391.1"/>
    </source>
</evidence>
<dbReference type="EMBL" id="QKKF02022344">
    <property type="protein sequence ID" value="RZF38391.1"/>
    <property type="molecule type" value="Genomic_DNA"/>
</dbReference>
<dbReference type="GO" id="GO:0010975">
    <property type="term" value="P:regulation of neuron projection development"/>
    <property type="evidence" value="ECO:0007669"/>
    <property type="project" value="TreeGrafter"/>
</dbReference>
<keyword evidence="10" id="KW-1185">Reference proteome</keyword>
<evidence type="ECO:0000256" key="5">
    <source>
        <dbReference type="ARBA" id="ARBA00023273"/>
    </source>
</evidence>
<dbReference type="SMART" id="SM00676">
    <property type="entry name" value="DM10"/>
    <property type="match status" value="3"/>
</dbReference>
<feature type="domain" description="DM10" evidence="8">
    <location>
        <begin position="449"/>
        <end position="556"/>
    </location>
</feature>
<protein>
    <recommendedName>
        <fullName evidence="7">EF-hand domain-containing family member C2</fullName>
    </recommendedName>
</protein>
<dbReference type="GO" id="GO:0005874">
    <property type="term" value="C:microtubule"/>
    <property type="evidence" value="ECO:0007669"/>
    <property type="project" value="TreeGrafter"/>
</dbReference>
<keyword evidence="5" id="KW-0966">Cell projection</keyword>
<comment type="function">
    <text evidence="6">Microtubule inner protein (MIP) part of the dynein-decorated doublet microtubules (DMTs) in cilia axoneme, which is required for motile cilia beating.</text>
</comment>
<dbReference type="SUPFAM" id="SSF47473">
    <property type="entry name" value="EF-hand"/>
    <property type="match status" value="1"/>
</dbReference>
<dbReference type="FunCoup" id="A0A482WYY9">
    <property type="interactions" value="14"/>
</dbReference>
<dbReference type="FunFam" id="2.30.29.170:FF:000004">
    <property type="entry name" value="EF-hand domain containing 2"/>
    <property type="match status" value="1"/>
</dbReference>
<evidence type="ECO:0000256" key="7">
    <source>
        <dbReference type="ARBA" id="ARBA00039880"/>
    </source>
</evidence>
<comment type="caution">
    <text evidence="9">The sequence shown here is derived from an EMBL/GenBank/DDBJ whole genome shotgun (WGS) entry which is preliminary data.</text>
</comment>
<accession>A0A482WYY9</accession>
<evidence type="ECO:0000313" key="10">
    <source>
        <dbReference type="Proteomes" id="UP000291343"/>
    </source>
</evidence>
<comment type="subcellular location">
    <subcellularLocation>
        <location evidence="1">Cytoplasm</location>
        <location evidence="1">Cytoskeleton</location>
        <location evidence="1">Cilium axoneme</location>
    </subcellularLocation>
</comment>
<evidence type="ECO:0000259" key="8">
    <source>
        <dbReference type="PROSITE" id="PS51336"/>
    </source>
</evidence>
<dbReference type="SMR" id="A0A482WYY9"/>
<dbReference type="Gene3D" id="2.30.29.170">
    <property type="match status" value="3"/>
</dbReference>